<dbReference type="EMBL" id="JAVDSJ010000005">
    <property type="protein sequence ID" value="MDR6585652.1"/>
    <property type="molecule type" value="Genomic_DNA"/>
</dbReference>
<dbReference type="Proteomes" id="UP001260715">
    <property type="component" value="Unassembled WGS sequence"/>
</dbReference>
<comment type="caution">
    <text evidence="1">The sequence shown here is derived from an EMBL/GenBank/DDBJ whole genome shotgun (WGS) entry which is preliminary data.</text>
</comment>
<name>A0ABU1PIK6_9BURK</name>
<sequence>MEVFHNPQAAYPIPFDLIPGATHWFERKGDIECSSIWANSILASSFCADRTQAKGAGSDQEAGPEASGMWKAGIASPVRDERTANLEQRSPEAETHKVSSLIICIYKLTKIASNQKQSYIEKHNDERTPTTWHAPTKWEADILKIRAFEMVMILFYLEDLRKFIIGSIQFTDKLHGLNRLSDGKPKTKEGKKMDLARGVLVSEGVISQTESDELFELVDYRNLIGHKVQELTVDVGAYSDLSRLDPKTYKPISIYDYTAAKRAKQLRLKIMKGAMSKFAMPVSMDSLKFEAAEKTYLIEIERLKKRVNKGIEQTNKLIAETNGVIRSIPESIQAAAQPSHPRNTRENGSLTKAGGSCVFQLFDAKATPLAVAYMMRISLRSATLWHKKWQARKR</sequence>
<gene>
    <name evidence="1" type="ORF">J2W50_003870</name>
</gene>
<proteinExistence type="predicted"/>
<evidence type="ECO:0000313" key="1">
    <source>
        <dbReference type="EMBL" id="MDR6585652.1"/>
    </source>
</evidence>
<keyword evidence="2" id="KW-1185">Reference proteome</keyword>
<dbReference type="RefSeq" id="WP_310011539.1">
    <property type="nucleotide sequence ID" value="NZ_JAVDSJ010000005.1"/>
</dbReference>
<protein>
    <submittedName>
        <fullName evidence="1">Uncharacterized protein</fullName>
    </submittedName>
</protein>
<reference evidence="1 2" key="1">
    <citation type="submission" date="2023-07" db="EMBL/GenBank/DDBJ databases">
        <title>Sorghum-associated microbial communities from plants grown in Nebraska, USA.</title>
        <authorList>
            <person name="Schachtman D."/>
        </authorList>
    </citation>
    <scope>NUCLEOTIDE SEQUENCE [LARGE SCALE GENOMIC DNA]</scope>
    <source>
        <strain evidence="1 2">596</strain>
    </source>
</reference>
<evidence type="ECO:0000313" key="2">
    <source>
        <dbReference type="Proteomes" id="UP001260715"/>
    </source>
</evidence>
<organism evidence="1 2">
    <name type="scientific">Herbaspirillum frisingense</name>
    <dbReference type="NCBI Taxonomy" id="92645"/>
    <lineage>
        <taxon>Bacteria</taxon>
        <taxon>Pseudomonadati</taxon>
        <taxon>Pseudomonadota</taxon>
        <taxon>Betaproteobacteria</taxon>
        <taxon>Burkholderiales</taxon>
        <taxon>Oxalobacteraceae</taxon>
        <taxon>Herbaspirillum</taxon>
    </lineage>
</organism>
<accession>A0ABU1PIK6</accession>